<dbReference type="InterPro" id="IPR036291">
    <property type="entry name" value="NAD(P)-bd_dom_sf"/>
</dbReference>
<organism evidence="2 3">
    <name type="scientific">Motilimonas cestriensis</name>
    <dbReference type="NCBI Taxonomy" id="2742685"/>
    <lineage>
        <taxon>Bacteria</taxon>
        <taxon>Pseudomonadati</taxon>
        <taxon>Pseudomonadota</taxon>
        <taxon>Gammaproteobacteria</taxon>
        <taxon>Alteromonadales</taxon>
        <taxon>Alteromonadales genera incertae sedis</taxon>
        <taxon>Motilimonas</taxon>
    </lineage>
</organism>
<dbReference type="SUPFAM" id="SSF51735">
    <property type="entry name" value="NAD(P)-binding Rossmann-fold domains"/>
    <property type="match status" value="1"/>
</dbReference>
<feature type="domain" description="NAD(P)-binding" evidence="1">
    <location>
        <begin position="7"/>
        <end position="119"/>
    </location>
</feature>
<comment type="caution">
    <text evidence="2">The sequence shown here is derived from an EMBL/GenBank/DDBJ whole genome shotgun (WGS) entry which is preliminary data.</text>
</comment>
<dbReference type="Gene3D" id="3.40.50.720">
    <property type="entry name" value="NAD(P)-binding Rossmann-like Domain"/>
    <property type="match status" value="1"/>
</dbReference>
<dbReference type="Proteomes" id="UP001201273">
    <property type="component" value="Unassembled WGS sequence"/>
</dbReference>
<evidence type="ECO:0000313" key="2">
    <source>
        <dbReference type="EMBL" id="MCE2594831.1"/>
    </source>
</evidence>
<evidence type="ECO:0000259" key="1">
    <source>
        <dbReference type="Pfam" id="PF13460"/>
    </source>
</evidence>
<dbReference type="Pfam" id="PF13460">
    <property type="entry name" value="NAD_binding_10"/>
    <property type="match status" value="1"/>
</dbReference>
<reference evidence="2 3" key="1">
    <citation type="journal article" date="2022" name="Environ. Microbiol. Rep.">
        <title>Eco-phylogenetic analyses reveal divergent evolution of vitamin B12 metabolism in the marine bacterial family 'Psychromonadaceae'.</title>
        <authorList>
            <person name="Jin X."/>
            <person name="Yang Y."/>
            <person name="Cao H."/>
            <person name="Gao B."/>
            <person name="Zhao Z."/>
        </authorList>
    </citation>
    <scope>NUCLEOTIDE SEQUENCE [LARGE SCALE GENOMIC DNA]</scope>
    <source>
        <strain evidence="2 3">MKS20</strain>
    </source>
</reference>
<dbReference type="InterPro" id="IPR016040">
    <property type="entry name" value="NAD(P)-bd_dom"/>
</dbReference>
<evidence type="ECO:0000313" key="3">
    <source>
        <dbReference type="Proteomes" id="UP001201273"/>
    </source>
</evidence>
<dbReference type="SUPFAM" id="SSF55961">
    <property type="entry name" value="Bet v1-like"/>
    <property type="match status" value="1"/>
</dbReference>
<dbReference type="InterPro" id="IPR051604">
    <property type="entry name" value="Ergot_Alk_Oxidoreductase"/>
</dbReference>
<dbReference type="PANTHER" id="PTHR43162">
    <property type="match status" value="1"/>
</dbReference>
<protein>
    <submittedName>
        <fullName evidence="2">SDR family oxidoreductase</fullName>
    </submittedName>
</protein>
<dbReference type="InterPro" id="IPR021295">
    <property type="entry name" value="DUF2867"/>
</dbReference>
<dbReference type="RefSeq" id="WP_233052343.1">
    <property type="nucleotide sequence ID" value="NZ_JAIMJA010000007.1"/>
</dbReference>
<dbReference type="PANTHER" id="PTHR43162:SF1">
    <property type="entry name" value="PRESTALK A DIFFERENTIATION PROTEIN A"/>
    <property type="match status" value="1"/>
</dbReference>
<name>A0ABS8WAQ5_9GAMM</name>
<keyword evidence="3" id="KW-1185">Reference proteome</keyword>
<accession>A0ABS8WAQ5</accession>
<proteinExistence type="predicted"/>
<dbReference type="EMBL" id="JAIMJA010000007">
    <property type="protein sequence ID" value="MCE2594831.1"/>
    <property type="molecule type" value="Genomic_DNA"/>
</dbReference>
<dbReference type="Pfam" id="PF11066">
    <property type="entry name" value="DUF2867"/>
    <property type="match status" value="1"/>
</dbReference>
<gene>
    <name evidence="2" type="ORF">K6Y31_08380</name>
</gene>
<sequence length="480" mass="52922">MNILVIGALGTIGRHLVPQLVAQGHQVSISSRNPDKPSPWPNLSCSRFTLDLLDVYSISKALDGIELIYYMMHGMSDGELYSEVEQQAARNLVAAVQGTQVTRIIYLGSLVSGNPHSEHMKSRVATGHILASSTIPVTELRAGIIVAPGSAAFEVMRDVVGHIPVFFAPQSIKTLAPPIAIKNVVFYLAALAKLPETAGKIYDATGPEWLSYQQMMQQLAKGLGKPCYIIAIPGLPISWTQLVLGIITSVPKSLAQALLAGLDEPLQGNGKPLQTLIPQPLLSFKQAIDEVLQTESITTYPKEWQDGVPEFRNFSSLHGFYAKKASHRLEINASCTAVWQVLNLLGSEHRYFYGDFLWAMREWIDHLCGGQGRNHGRDSKDQLIEGERVDSWRILSVIPERLLVMKFGMKAPGGGGMQIRLTPISEDSCALQIDLLWHPAGFWGLGYWYFFAPWHRLLLNGMANKIAKLAKQHLADDDLG</sequence>